<dbReference type="RefSeq" id="WP_131098323.1">
    <property type="nucleotide sequence ID" value="NZ_CP036455.1"/>
</dbReference>
<evidence type="ECO:0000313" key="1">
    <source>
        <dbReference type="EMBL" id="QBI54065.1"/>
    </source>
</evidence>
<sequence>MTSDAPVPPPYPPQTPTVARVYDAVLGGNDNYAVDRDIADAITASVPQARVVARDNRDFLIRAVGHMARSGITQFLDLGAGLPTMDKTHQAAQRIAPDARVVYVDNDPVVLVHGRALLEDDDSTRVVVSDLRDVETVFAAPETRRLLDLSRPVGLLMISIVHHLDDADDPHALVRSYLQHLAPGSMLALSHFYDGADLTGPVGERVRAKARSSEEIVLTSLGSGRFRSRAEITAFFDGLETDEFGICHLPEWRPEGLVDVREDQRVFLCGLGRLPGTAEPTAQ</sequence>
<gene>
    <name evidence="1" type="ORF">EKD16_11405</name>
</gene>
<dbReference type="GO" id="GO:0032259">
    <property type="term" value="P:methylation"/>
    <property type="evidence" value="ECO:0007669"/>
    <property type="project" value="UniProtKB-KW"/>
</dbReference>
<dbReference type="InterPro" id="IPR006764">
    <property type="entry name" value="SAM_dep_MeTrfase_SAV2177_type"/>
</dbReference>
<proteinExistence type="predicted"/>
<accession>A0A4P6Q0P9</accession>
<organism evidence="1 2">
    <name type="scientific">Streptomonospora litoralis</name>
    <dbReference type="NCBI Taxonomy" id="2498135"/>
    <lineage>
        <taxon>Bacteria</taxon>
        <taxon>Bacillati</taxon>
        <taxon>Actinomycetota</taxon>
        <taxon>Actinomycetes</taxon>
        <taxon>Streptosporangiales</taxon>
        <taxon>Nocardiopsidaceae</taxon>
        <taxon>Streptomonospora</taxon>
    </lineage>
</organism>
<dbReference type="Pfam" id="PF04672">
    <property type="entry name" value="Methyltransf_19"/>
    <property type="match status" value="1"/>
</dbReference>
<dbReference type="SUPFAM" id="SSF53335">
    <property type="entry name" value="S-adenosyl-L-methionine-dependent methyltransferases"/>
    <property type="match status" value="1"/>
</dbReference>
<keyword evidence="1" id="KW-0489">Methyltransferase</keyword>
<dbReference type="Gene3D" id="3.40.50.150">
    <property type="entry name" value="Vaccinia Virus protein VP39"/>
    <property type="match status" value="1"/>
</dbReference>
<keyword evidence="1" id="KW-0808">Transferase</keyword>
<dbReference type="PIRSF" id="PIRSF017393">
    <property type="entry name" value="MTase_SAV2177"/>
    <property type="match status" value="1"/>
</dbReference>
<protein>
    <submittedName>
        <fullName evidence="1">S-adenosyl methyltransferase</fullName>
    </submittedName>
</protein>
<dbReference type="GO" id="GO:0008168">
    <property type="term" value="F:methyltransferase activity"/>
    <property type="evidence" value="ECO:0007669"/>
    <property type="project" value="UniProtKB-KW"/>
</dbReference>
<dbReference type="InterPro" id="IPR029063">
    <property type="entry name" value="SAM-dependent_MTases_sf"/>
</dbReference>
<dbReference type="EMBL" id="CP036455">
    <property type="protein sequence ID" value="QBI54065.1"/>
    <property type="molecule type" value="Genomic_DNA"/>
</dbReference>
<dbReference type="KEGG" id="strr:EKD16_11405"/>
<dbReference type="Proteomes" id="UP000292235">
    <property type="component" value="Chromosome"/>
</dbReference>
<evidence type="ECO:0000313" key="2">
    <source>
        <dbReference type="Proteomes" id="UP000292235"/>
    </source>
</evidence>
<dbReference type="OrthoDB" id="5175904at2"/>
<reference evidence="1 2" key="1">
    <citation type="submission" date="2019-02" db="EMBL/GenBank/DDBJ databases">
        <authorList>
            <person name="Khodamoradi S."/>
            <person name="Hahnke R.L."/>
            <person name="Kaempfer P."/>
            <person name="Schumann P."/>
            <person name="Rohde M."/>
            <person name="Steinert M."/>
            <person name="Luzhetskyy A."/>
            <person name="Wink J."/>
            <person name="Ruckert C."/>
        </authorList>
    </citation>
    <scope>NUCLEOTIDE SEQUENCE [LARGE SCALE GENOMIC DNA]</scope>
    <source>
        <strain evidence="1 2">M2</strain>
    </source>
</reference>
<name>A0A4P6Q0P9_9ACTN</name>
<dbReference type="AlphaFoldDB" id="A0A4P6Q0P9"/>
<keyword evidence="2" id="KW-1185">Reference proteome</keyword>